<name>A0A5Q3S0R5_9NEIS</name>
<dbReference type="Proteomes" id="UP000486297">
    <property type="component" value="Unassembled WGS sequence"/>
</dbReference>
<evidence type="ECO:0000313" key="2">
    <source>
        <dbReference type="Proteomes" id="UP000486297"/>
    </source>
</evidence>
<comment type="caution">
    <text evidence="1">The sequence shown here is derived from an EMBL/GenBank/DDBJ whole genome shotgun (WGS) entry which is preliminary data.</text>
</comment>
<dbReference type="InterPro" id="IPR052517">
    <property type="entry name" value="GlcG_carb_metab_protein"/>
</dbReference>
<gene>
    <name evidence="1" type="ORF">GJU80_09115</name>
</gene>
<evidence type="ECO:0000313" key="1">
    <source>
        <dbReference type="EMBL" id="MRN38630.1"/>
    </source>
</evidence>
<dbReference type="Pfam" id="PF03928">
    <property type="entry name" value="HbpS-like"/>
    <property type="match status" value="1"/>
</dbReference>
<dbReference type="PANTHER" id="PTHR34309">
    <property type="entry name" value="SLR1406 PROTEIN"/>
    <property type="match status" value="1"/>
</dbReference>
<dbReference type="InterPro" id="IPR038084">
    <property type="entry name" value="PduO/GlcC-like_sf"/>
</dbReference>
<proteinExistence type="predicted"/>
<dbReference type="PANTHER" id="PTHR34309:SF1">
    <property type="entry name" value="PROTEIN GLCG"/>
    <property type="match status" value="1"/>
</dbReference>
<dbReference type="Gene3D" id="3.30.450.150">
    <property type="entry name" value="Haem-degrading domain"/>
    <property type="match status" value="1"/>
</dbReference>
<dbReference type="InterPro" id="IPR005624">
    <property type="entry name" value="PduO/GlcC-like"/>
</dbReference>
<accession>A0A5Q3S0R5</accession>
<protein>
    <submittedName>
        <fullName evidence="1">Uncharacterized protein</fullName>
    </submittedName>
</protein>
<reference evidence="1" key="1">
    <citation type="journal article" name="Emerg. Infect. Dis.">
        <title>Two cases of a newly characterized neisseria species.</title>
        <authorList>
            <person name="Mustapha M."/>
            <person name="Lemos A.P.S."/>
            <person name="Harrison L.H."/>
            <person name="Vantyne D."/>
            <person name="Sacchi C.T."/>
        </authorList>
    </citation>
    <scope>NUCLEOTIDE SEQUENCE</scope>
    <source>
        <strain evidence="1">N.95.16</strain>
    </source>
</reference>
<dbReference type="EMBL" id="WJXO01000001">
    <property type="protein sequence ID" value="MRN38630.1"/>
    <property type="molecule type" value="Genomic_DNA"/>
</dbReference>
<dbReference type="AlphaFoldDB" id="A0A5Q3S0R5"/>
<keyword evidence="2" id="KW-1185">Reference proteome</keyword>
<sequence>MRIIRKANAYAVKPTSFFGVWVRQNYRSATPNNDKSLINEKGRLNTIFQTALVLSYSHKNKNDKRNGFITFDLLTDDSLTQKLMEKITHSAHINLATAHKLIQFGMEYAEHKHLRIAIVDAGGHLLAFARMDEAALITIDTAINKAQTAVYLKAPSTQLANFNSQMTSSLVKTDKLTAQQGGVPLLHHGHMVGAVGVSGADGESDNRTAEMIAAAFAG</sequence>
<dbReference type="SUPFAM" id="SSF143744">
    <property type="entry name" value="GlcG-like"/>
    <property type="match status" value="1"/>
</dbReference>
<organism evidence="1 2">
    <name type="scientific">Neisseria brasiliensis</name>
    <dbReference type="NCBI Taxonomy" id="2666100"/>
    <lineage>
        <taxon>Bacteria</taxon>
        <taxon>Pseudomonadati</taxon>
        <taxon>Pseudomonadota</taxon>
        <taxon>Betaproteobacteria</taxon>
        <taxon>Neisseriales</taxon>
        <taxon>Neisseriaceae</taxon>
        <taxon>Neisseria</taxon>
    </lineage>
</organism>